<dbReference type="EMBL" id="JAUCMV010000003">
    <property type="protein sequence ID" value="KAK0412142.1"/>
    <property type="molecule type" value="Genomic_DNA"/>
</dbReference>
<feature type="transmembrane region" description="Helical" evidence="2">
    <location>
        <begin position="52"/>
        <end position="81"/>
    </location>
</feature>
<evidence type="ECO:0000256" key="1">
    <source>
        <dbReference type="SAM" id="MobiDB-lite"/>
    </source>
</evidence>
<gene>
    <name evidence="4" type="ORF">QR680_006056</name>
</gene>
<protein>
    <submittedName>
        <fullName evidence="4">Uncharacterized protein</fullName>
    </submittedName>
</protein>
<evidence type="ECO:0000256" key="3">
    <source>
        <dbReference type="SAM" id="SignalP"/>
    </source>
</evidence>
<evidence type="ECO:0000256" key="2">
    <source>
        <dbReference type="SAM" id="Phobius"/>
    </source>
</evidence>
<organism evidence="4 5">
    <name type="scientific">Steinernema hermaphroditum</name>
    <dbReference type="NCBI Taxonomy" id="289476"/>
    <lineage>
        <taxon>Eukaryota</taxon>
        <taxon>Metazoa</taxon>
        <taxon>Ecdysozoa</taxon>
        <taxon>Nematoda</taxon>
        <taxon>Chromadorea</taxon>
        <taxon>Rhabditida</taxon>
        <taxon>Tylenchina</taxon>
        <taxon>Panagrolaimomorpha</taxon>
        <taxon>Strongyloidoidea</taxon>
        <taxon>Steinernematidae</taxon>
        <taxon>Steinernema</taxon>
    </lineage>
</organism>
<feature type="signal peptide" evidence="3">
    <location>
        <begin position="1"/>
        <end position="22"/>
    </location>
</feature>
<feature type="compositionally biased region" description="Pro residues" evidence="1">
    <location>
        <begin position="33"/>
        <end position="42"/>
    </location>
</feature>
<keyword evidence="2" id="KW-0472">Membrane</keyword>
<feature type="region of interest" description="Disordered" evidence="1">
    <location>
        <begin position="25"/>
        <end position="46"/>
    </location>
</feature>
<dbReference type="Proteomes" id="UP001175271">
    <property type="component" value="Unassembled WGS sequence"/>
</dbReference>
<evidence type="ECO:0000313" key="5">
    <source>
        <dbReference type="Proteomes" id="UP001175271"/>
    </source>
</evidence>
<sequence length="125" mass="13251">MVTFLPASSLLLLLLTSGTSLCQRSGQFDQPSYQPPEPPQPAPEGNGGGAAFLAWLLAPSTAVLVVAGSLGILVIVVILIISTETRERDNGDDGHREVVAIANAPAYKERNMKKIYVQPPSTDSH</sequence>
<comment type="caution">
    <text evidence="4">The sequence shown here is derived from an EMBL/GenBank/DDBJ whole genome shotgun (WGS) entry which is preliminary data.</text>
</comment>
<feature type="chain" id="PRO_5041323593" evidence="3">
    <location>
        <begin position="23"/>
        <end position="125"/>
    </location>
</feature>
<dbReference type="AlphaFoldDB" id="A0AA39LWF9"/>
<keyword evidence="2" id="KW-0812">Transmembrane</keyword>
<reference evidence="4" key="1">
    <citation type="submission" date="2023-06" db="EMBL/GenBank/DDBJ databases">
        <title>Genomic analysis of the entomopathogenic nematode Steinernema hermaphroditum.</title>
        <authorList>
            <person name="Schwarz E.M."/>
            <person name="Heppert J.K."/>
            <person name="Baniya A."/>
            <person name="Schwartz H.T."/>
            <person name="Tan C.-H."/>
            <person name="Antoshechkin I."/>
            <person name="Sternberg P.W."/>
            <person name="Goodrich-Blair H."/>
            <person name="Dillman A.R."/>
        </authorList>
    </citation>
    <scope>NUCLEOTIDE SEQUENCE</scope>
    <source>
        <strain evidence="4">PS9179</strain>
        <tissue evidence="4">Whole animal</tissue>
    </source>
</reference>
<name>A0AA39LWF9_9BILA</name>
<accession>A0AA39LWF9</accession>
<evidence type="ECO:0000313" key="4">
    <source>
        <dbReference type="EMBL" id="KAK0412142.1"/>
    </source>
</evidence>
<proteinExistence type="predicted"/>
<keyword evidence="2" id="KW-1133">Transmembrane helix</keyword>
<keyword evidence="3" id="KW-0732">Signal</keyword>
<keyword evidence="5" id="KW-1185">Reference proteome</keyword>